<comment type="caution">
    <text evidence="9">The sequence shown here is derived from an EMBL/GenBank/DDBJ whole genome shotgun (WGS) entry which is preliminary data.</text>
</comment>
<protein>
    <submittedName>
        <fullName evidence="9">Peptide/nickel transport system permease protein</fullName>
    </submittedName>
</protein>
<dbReference type="SUPFAM" id="SSF161098">
    <property type="entry name" value="MetI-like"/>
    <property type="match status" value="1"/>
</dbReference>
<dbReference type="InterPro" id="IPR000515">
    <property type="entry name" value="MetI-like"/>
</dbReference>
<dbReference type="PANTHER" id="PTHR30465:SF0">
    <property type="entry name" value="OLIGOPEPTIDE TRANSPORT SYSTEM PERMEASE PROTEIN APPB"/>
    <property type="match status" value="1"/>
</dbReference>
<evidence type="ECO:0000256" key="1">
    <source>
        <dbReference type="ARBA" id="ARBA00004651"/>
    </source>
</evidence>
<evidence type="ECO:0000256" key="6">
    <source>
        <dbReference type="ARBA" id="ARBA00023136"/>
    </source>
</evidence>
<comment type="similarity">
    <text evidence="7">Belongs to the binding-protein-dependent transport system permease family.</text>
</comment>
<keyword evidence="5 7" id="KW-1133">Transmembrane helix</keyword>
<feature type="transmembrane region" description="Helical" evidence="7">
    <location>
        <begin position="103"/>
        <end position="124"/>
    </location>
</feature>
<feature type="transmembrane region" description="Helical" evidence="7">
    <location>
        <begin position="296"/>
        <end position="320"/>
    </location>
</feature>
<feature type="domain" description="ABC transmembrane type-1" evidence="8">
    <location>
        <begin position="97"/>
        <end position="317"/>
    </location>
</feature>
<keyword evidence="4 7" id="KW-0812">Transmembrane</keyword>
<dbReference type="EMBL" id="PVZC01000009">
    <property type="protein sequence ID" value="PRX95516.1"/>
    <property type="molecule type" value="Genomic_DNA"/>
</dbReference>
<keyword evidence="10" id="KW-1185">Reference proteome</keyword>
<organism evidence="9 10">
    <name type="scientific">Allonocardiopsis opalescens</name>
    <dbReference type="NCBI Taxonomy" id="1144618"/>
    <lineage>
        <taxon>Bacteria</taxon>
        <taxon>Bacillati</taxon>
        <taxon>Actinomycetota</taxon>
        <taxon>Actinomycetes</taxon>
        <taxon>Streptosporangiales</taxon>
        <taxon>Allonocardiopsis</taxon>
    </lineage>
</organism>
<sequence>MAKFLLRRLANYVLLVFVATSFAYVLAATSLDARTYFESQTPRPDPAAVEMILTERNLNDNDPLAERYVRWLGGVVTGDLGLTVQGTSVNDDVQRRIGVTLRLIVLGAVIGSVSGVAIGAYAAVKQYKIFDRVSTVTAFVLLSIPTVVLAVILQIGAVMINDLLGMRLLLYSGEYSAGLQADWWGTLVDRLQHLILPTLSLALGQLAAYMRYQRNMMLDVLDADFVRTAMAKGLTRRVAMRRHALRTALIPVVTYFAFTFGVLMAGAIFTETIFAWHGMGELLVHSIAGNDINSVVAVAGFSAVCVLLAALASDVAYAWLDPRVRVS</sequence>
<dbReference type="GO" id="GO:0055085">
    <property type="term" value="P:transmembrane transport"/>
    <property type="evidence" value="ECO:0007669"/>
    <property type="project" value="InterPro"/>
</dbReference>
<comment type="subcellular location">
    <subcellularLocation>
        <location evidence="1 7">Cell membrane</location>
        <topology evidence="1 7">Multi-pass membrane protein</topology>
    </subcellularLocation>
</comment>
<reference evidence="9 10" key="1">
    <citation type="submission" date="2018-03" db="EMBL/GenBank/DDBJ databases">
        <title>Genomic Encyclopedia of Archaeal and Bacterial Type Strains, Phase II (KMG-II): from individual species to whole genera.</title>
        <authorList>
            <person name="Goeker M."/>
        </authorList>
    </citation>
    <scope>NUCLEOTIDE SEQUENCE [LARGE SCALE GENOMIC DNA]</scope>
    <source>
        <strain evidence="9 10">DSM 45601</strain>
    </source>
</reference>
<feature type="transmembrane region" description="Helical" evidence="7">
    <location>
        <begin position="136"/>
        <end position="160"/>
    </location>
</feature>
<dbReference type="Pfam" id="PF00528">
    <property type="entry name" value="BPD_transp_1"/>
    <property type="match status" value="1"/>
</dbReference>
<gene>
    <name evidence="9" type="ORF">CLV72_109125</name>
</gene>
<keyword evidence="3" id="KW-1003">Cell membrane</keyword>
<dbReference type="AlphaFoldDB" id="A0A2T0PVF0"/>
<evidence type="ECO:0000313" key="9">
    <source>
        <dbReference type="EMBL" id="PRX95516.1"/>
    </source>
</evidence>
<dbReference type="CDD" id="cd06261">
    <property type="entry name" value="TM_PBP2"/>
    <property type="match status" value="1"/>
</dbReference>
<evidence type="ECO:0000259" key="8">
    <source>
        <dbReference type="PROSITE" id="PS50928"/>
    </source>
</evidence>
<dbReference type="RefSeq" id="WP_106251643.1">
    <property type="nucleotide sequence ID" value="NZ_PVZC01000009.1"/>
</dbReference>
<name>A0A2T0PVF0_9ACTN</name>
<feature type="transmembrane region" description="Helical" evidence="7">
    <location>
        <begin position="12"/>
        <end position="31"/>
    </location>
</feature>
<evidence type="ECO:0000256" key="4">
    <source>
        <dbReference type="ARBA" id="ARBA00022692"/>
    </source>
</evidence>
<evidence type="ECO:0000256" key="3">
    <source>
        <dbReference type="ARBA" id="ARBA00022475"/>
    </source>
</evidence>
<dbReference type="OrthoDB" id="9778910at2"/>
<evidence type="ECO:0000256" key="2">
    <source>
        <dbReference type="ARBA" id="ARBA00022448"/>
    </source>
</evidence>
<keyword evidence="6 7" id="KW-0472">Membrane</keyword>
<evidence type="ECO:0000313" key="10">
    <source>
        <dbReference type="Proteomes" id="UP000237846"/>
    </source>
</evidence>
<dbReference type="PROSITE" id="PS50928">
    <property type="entry name" value="ABC_TM1"/>
    <property type="match status" value="1"/>
</dbReference>
<feature type="transmembrane region" description="Helical" evidence="7">
    <location>
        <begin position="191"/>
        <end position="209"/>
    </location>
</feature>
<dbReference type="InterPro" id="IPR035906">
    <property type="entry name" value="MetI-like_sf"/>
</dbReference>
<evidence type="ECO:0000256" key="7">
    <source>
        <dbReference type="RuleBase" id="RU363032"/>
    </source>
</evidence>
<accession>A0A2T0PVF0</accession>
<dbReference type="Proteomes" id="UP000237846">
    <property type="component" value="Unassembled WGS sequence"/>
</dbReference>
<proteinExistence type="inferred from homology"/>
<feature type="transmembrane region" description="Helical" evidence="7">
    <location>
        <begin position="249"/>
        <end position="276"/>
    </location>
</feature>
<keyword evidence="2 7" id="KW-0813">Transport</keyword>
<evidence type="ECO:0000256" key="5">
    <source>
        <dbReference type="ARBA" id="ARBA00022989"/>
    </source>
</evidence>
<dbReference type="GO" id="GO:0005886">
    <property type="term" value="C:plasma membrane"/>
    <property type="evidence" value="ECO:0007669"/>
    <property type="project" value="UniProtKB-SubCell"/>
</dbReference>
<dbReference type="PANTHER" id="PTHR30465">
    <property type="entry name" value="INNER MEMBRANE ABC TRANSPORTER"/>
    <property type="match status" value="1"/>
</dbReference>
<dbReference type="Gene3D" id="1.10.3720.10">
    <property type="entry name" value="MetI-like"/>
    <property type="match status" value="1"/>
</dbReference>